<reference evidence="13 14" key="1">
    <citation type="submission" date="2015-11" db="EMBL/GenBank/DDBJ databases">
        <title>Genomic analysis of 38 Legionella species identifies large and diverse effector repertoires.</title>
        <authorList>
            <person name="Burstein D."/>
            <person name="Amaro F."/>
            <person name="Zusman T."/>
            <person name="Lifshitz Z."/>
            <person name="Cohen O."/>
            <person name="Gilbert J.A."/>
            <person name="Pupko T."/>
            <person name="Shuman H.A."/>
            <person name="Segal G."/>
        </authorList>
    </citation>
    <scope>NUCLEOTIDE SEQUENCE [LARGE SCALE GENOMIC DNA]</scope>
    <source>
        <strain evidence="13 14">IMVS3376</strain>
    </source>
</reference>
<dbReference type="InterPro" id="IPR001669">
    <property type="entry name" value="Arg_repress"/>
</dbReference>
<dbReference type="OrthoDB" id="7060358at2"/>
<dbReference type="SUPFAM" id="SSF55252">
    <property type="entry name" value="C-terminal domain of arginine repressor"/>
    <property type="match status" value="1"/>
</dbReference>
<dbReference type="Proteomes" id="UP000054926">
    <property type="component" value="Unassembled WGS sequence"/>
</dbReference>
<name>A0A0W0ZHU6_9GAMM</name>
<dbReference type="GO" id="GO:0005737">
    <property type="term" value="C:cytoplasm"/>
    <property type="evidence" value="ECO:0007669"/>
    <property type="project" value="UniProtKB-SubCell"/>
</dbReference>
<dbReference type="InterPro" id="IPR036251">
    <property type="entry name" value="Arg_repress_C_sf"/>
</dbReference>
<accession>A0A0W0ZHU6</accession>
<dbReference type="GO" id="GO:0006526">
    <property type="term" value="P:L-arginine biosynthetic process"/>
    <property type="evidence" value="ECO:0007669"/>
    <property type="project" value="UniProtKB-UniPathway"/>
</dbReference>
<evidence type="ECO:0000256" key="7">
    <source>
        <dbReference type="ARBA" id="ARBA00023015"/>
    </source>
</evidence>
<evidence type="ECO:0000259" key="11">
    <source>
        <dbReference type="Pfam" id="PF01316"/>
    </source>
</evidence>
<evidence type="ECO:0000256" key="10">
    <source>
        <dbReference type="HAMAP-Rule" id="MF_00173"/>
    </source>
</evidence>
<dbReference type="GO" id="GO:1900079">
    <property type="term" value="P:regulation of arginine biosynthetic process"/>
    <property type="evidence" value="ECO:0007669"/>
    <property type="project" value="UniProtKB-UniRule"/>
</dbReference>
<dbReference type="PRINTS" id="PR01467">
    <property type="entry name" value="ARGREPRESSOR"/>
</dbReference>
<dbReference type="Gene3D" id="1.10.10.10">
    <property type="entry name" value="Winged helix-like DNA-binding domain superfamily/Winged helix DNA-binding domain"/>
    <property type="match status" value="1"/>
</dbReference>
<keyword evidence="7 10" id="KW-0805">Transcription regulation</keyword>
<evidence type="ECO:0000256" key="1">
    <source>
        <dbReference type="ARBA" id="ARBA00004496"/>
    </source>
</evidence>
<evidence type="ECO:0000313" key="13">
    <source>
        <dbReference type="EMBL" id="KTD68647.1"/>
    </source>
</evidence>
<dbReference type="Pfam" id="PF02863">
    <property type="entry name" value="Arg_repressor_C"/>
    <property type="match status" value="1"/>
</dbReference>
<dbReference type="InterPro" id="IPR020900">
    <property type="entry name" value="Arg_repress_DNA-bd"/>
</dbReference>
<dbReference type="PANTHER" id="PTHR34471">
    <property type="entry name" value="ARGININE REPRESSOR"/>
    <property type="match status" value="1"/>
</dbReference>
<feature type="domain" description="Arginine repressor C-terminal" evidence="12">
    <location>
        <begin position="79"/>
        <end position="145"/>
    </location>
</feature>
<keyword evidence="8 10" id="KW-0238">DNA-binding</keyword>
<dbReference type="PATRIC" id="fig|947033.5.peg.1908"/>
<keyword evidence="6 10" id="KW-0055">Arginine biosynthesis</keyword>
<dbReference type="STRING" id="947033.Lste_1805"/>
<dbReference type="GO" id="GO:0034618">
    <property type="term" value="F:arginine binding"/>
    <property type="evidence" value="ECO:0007669"/>
    <property type="project" value="InterPro"/>
</dbReference>
<evidence type="ECO:0000259" key="12">
    <source>
        <dbReference type="Pfam" id="PF02863"/>
    </source>
</evidence>
<dbReference type="Pfam" id="PF01316">
    <property type="entry name" value="Arg_repressor"/>
    <property type="match status" value="1"/>
</dbReference>
<dbReference type="RefSeq" id="WP_157070721.1">
    <property type="nucleotide sequence ID" value="NZ_LNYY01000019.1"/>
</dbReference>
<protein>
    <recommendedName>
        <fullName evidence="4 10">Arginine repressor</fullName>
    </recommendedName>
</protein>
<keyword evidence="9 10" id="KW-0804">Transcription</keyword>
<evidence type="ECO:0000256" key="4">
    <source>
        <dbReference type="ARBA" id="ARBA00021148"/>
    </source>
</evidence>
<dbReference type="SUPFAM" id="SSF46785">
    <property type="entry name" value="Winged helix' DNA-binding domain"/>
    <property type="match status" value="1"/>
</dbReference>
<comment type="pathway">
    <text evidence="2 10">Amino-acid biosynthesis; L-arginine biosynthesis [regulation].</text>
</comment>
<dbReference type="InterPro" id="IPR036388">
    <property type="entry name" value="WH-like_DNA-bd_sf"/>
</dbReference>
<keyword evidence="10" id="KW-0678">Repressor</keyword>
<dbReference type="AlphaFoldDB" id="A0A0W0ZHU6"/>
<evidence type="ECO:0000256" key="6">
    <source>
        <dbReference type="ARBA" id="ARBA00022571"/>
    </source>
</evidence>
<keyword evidence="14" id="KW-1185">Reference proteome</keyword>
<dbReference type="PANTHER" id="PTHR34471:SF1">
    <property type="entry name" value="ARGININE REPRESSOR"/>
    <property type="match status" value="1"/>
</dbReference>
<keyword evidence="10" id="KW-0028">Amino-acid biosynthesis</keyword>
<comment type="function">
    <text evidence="10">Regulates arginine biosynthesis genes.</text>
</comment>
<sequence length="150" mass="16683">MDDKLDLLDDLRQLLLEGKVTRQEDICIALQTKGHHVNQSKISRLIHKLNAIKSKNELGQIVYRLAREPAPPTTSSQLSSLVIDVVANETTIIVNTSPGAAQLVARVLDYNKNNIQILGTIAGDDSIFIAPLSIKEIDKSLRQIKKLLFY</sequence>
<comment type="caution">
    <text evidence="13">The sequence shown here is derived from an EMBL/GenBank/DDBJ whole genome shotgun (WGS) entry which is preliminary data.</text>
</comment>
<dbReference type="HAMAP" id="MF_00173">
    <property type="entry name" value="Arg_repressor"/>
    <property type="match status" value="1"/>
</dbReference>
<dbReference type="GO" id="GO:0003700">
    <property type="term" value="F:DNA-binding transcription factor activity"/>
    <property type="evidence" value="ECO:0007669"/>
    <property type="project" value="UniProtKB-UniRule"/>
</dbReference>
<comment type="subcellular location">
    <subcellularLocation>
        <location evidence="1 10">Cytoplasm</location>
    </subcellularLocation>
</comment>
<proteinExistence type="inferred from homology"/>
<dbReference type="GO" id="GO:0003677">
    <property type="term" value="F:DNA binding"/>
    <property type="evidence" value="ECO:0007669"/>
    <property type="project" value="UniProtKB-KW"/>
</dbReference>
<comment type="similarity">
    <text evidence="3 10">Belongs to the ArgR family.</text>
</comment>
<evidence type="ECO:0000256" key="8">
    <source>
        <dbReference type="ARBA" id="ARBA00023125"/>
    </source>
</evidence>
<evidence type="ECO:0000256" key="3">
    <source>
        <dbReference type="ARBA" id="ARBA00008316"/>
    </source>
</evidence>
<dbReference type="GO" id="GO:0051259">
    <property type="term" value="P:protein complex oligomerization"/>
    <property type="evidence" value="ECO:0007669"/>
    <property type="project" value="InterPro"/>
</dbReference>
<gene>
    <name evidence="13" type="primary">argR_2</name>
    <name evidence="10" type="synonym">argR</name>
    <name evidence="13" type="ORF">Lste_1805</name>
</gene>
<organism evidence="13 14">
    <name type="scientific">Legionella steelei</name>
    <dbReference type="NCBI Taxonomy" id="947033"/>
    <lineage>
        <taxon>Bacteria</taxon>
        <taxon>Pseudomonadati</taxon>
        <taxon>Pseudomonadota</taxon>
        <taxon>Gammaproteobacteria</taxon>
        <taxon>Legionellales</taxon>
        <taxon>Legionellaceae</taxon>
        <taxon>Legionella</taxon>
    </lineage>
</organism>
<keyword evidence="5 10" id="KW-0963">Cytoplasm</keyword>
<dbReference type="EMBL" id="LNYY01000019">
    <property type="protein sequence ID" value="KTD68647.1"/>
    <property type="molecule type" value="Genomic_DNA"/>
</dbReference>
<evidence type="ECO:0000256" key="2">
    <source>
        <dbReference type="ARBA" id="ARBA00005040"/>
    </source>
</evidence>
<evidence type="ECO:0000256" key="5">
    <source>
        <dbReference type="ARBA" id="ARBA00022490"/>
    </source>
</evidence>
<dbReference type="UniPathway" id="UPA00068"/>
<dbReference type="InterPro" id="IPR036390">
    <property type="entry name" value="WH_DNA-bd_sf"/>
</dbReference>
<evidence type="ECO:0000313" key="14">
    <source>
        <dbReference type="Proteomes" id="UP000054926"/>
    </source>
</evidence>
<dbReference type="InterPro" id="IPR020899">
    <property type="entry name" value="Arg_repress_C"/>
</dbReference>
<evidence type="ECO:0000256" key="9">
    <source>
        <dbReference type="ARBA" id="ARBA00023163"/>
    </source>
</evidence>
<feature type="domain" description="Arginine repressor DNA-binding" evidence="11">
    <location>
        <begin position="10"/>
        <end position="68"/>
    </location>
</feature>
<dbReference type="Gene3D" id="3.30.1360.40">
    <property type="match status" value="1"/>
</dbReference>